<evidence type="ECO:0000313" key="3">
    <source>
        <dbReference type="Proteomes" id="UP000184386"/>
    </source>
</evidence>
<feature type="transmembrane region" description="Helical" evidence="1">
    <location>
        <begin position="12"/>
        <end position="31"/>
    </location>
</feature>
<dbReference type="EMBL" id="FRAC01000006">
    <property type="protein sequence ID" value="SHJ60469.1"/>
    <property type="molecule type" value="Genomic_DNA"/>
</dbReference>
<gene>
    <name evidence="2" type="ORF">SAMN02745136_00518</name>
</gene>
<dbReference type="Proteomes" id="UP000184386">
    <property type="component" value="Unassembled WGS sequence"/>
</dbReference>
<evidence type="ECO:0000256" key="1">
    <source>
        <dbReference type="SAM" id="Phobius"/>
    </source>
</evidence>
<evidence type="ECO:0000313" key="2">
    <source>
        <dbReference type="EMBL" id="SHJ60469.1"/>
    </source>
</evidence>
<accession>A0A1M6KNF1</accession>
<keyword evidence="1" id="KW-0472">Membrane</keyword>
<dbReference type="RefSeq" id="WP_073272605.1">
    <property type="nucleotide sequence ID" value="NZ_FRAC01000006.1"/>
</dbReference>
<sequence length="170" mass="19478">MVRKFNNFKFFVGLVISIMFVVWYIVSAVLYGAGSETSVRIIALAVCLIILAPKSELSMLERVYGYKFNWFKDPDIELIETGKINGYTAYAIGKEKIESLSQGSKYIIIFADNRNKSGMLITEYNKTFIDSNIAEVSEYLDNFAKDWRYSNSLRGLIKDIKAIREMKKSC</sequence>
<reference evidence="2 3" key="1">
    <citation type="submission" date="2016-11" db="EMBL/GenBank/DDBJ databases">
        <authorList>
            <person name="Jaros S."/>
            <person name="Januszkiewicz K."/>
            <person name="Wedrychowicz H."/>
        </authorList>
    </citation>
    <scope>NUCLEOTIDE SEQUENCE [LARGE SCALE GENOMIC DNA]</scope>
    <source>
        <strain evidence="2 3">DSM 15929</strain>
    </source>
</reference>
<dbReference type="AlphaFoldDB" id="A0A1M6KNF1"/>
<dbReference type="STRING" id="1121322.SAMN02745136_00518"/>
<name>A0A1M6KNF1_9FIRM</name>
<keyword evidence="1" id="KW-0812">Transmembrane</keyword>
<keyword evidence="3" id="KW-1185">Reference proteome</keyword>
<proteinExistence type="predicted"/>
<organism evidence="2 3">
    <name type="scientific">Anaerocolumna jejuensis DSM 15929</name>
    <dbReference type="NCBI Taxonomy" id="1121322"/>
    <lineage>
        <taxon>Bacteria</taxon>
        <taxon>Bacillati</taxon>
        <taxon>Bacillota</taxon>
        <taxon>Clostridia</taxon>
        <taxon>Lachnospirales</taxon>
        <taxon>Lachnospiraceae</taxon>
        <taxon>Anaerocolumna</taxon>
    </lineage>
</organism>
<keyword evidence="1" id="KW-1133">Transmembrane helix</keyword>
<protein>
    <submittedName>
        <fullName evidence="2">Uncharacterized protein</fullName>
    </submittedName>
</protein>